<evidence type="ECO:0000313" key="1">
    <source>
        <dbReference type="EMBL" id="KAI3718895.1"/>
    </source>
</evidence>
<protein>
    <submittedName>
        <fullName evidence="1">Uncharacterized protein</fullName>
    </submittedName>
</protein>
<name>A0ACB9B9L2_ARCLA</name>
<sequence>MSPLVEEFKLLESSRNGSAKSIGVNVKDGEVSEKTELRWKVTDDIGVVEVDSGHHSIGGVEQRGCTKYAAVGTNVSVGPIGGEVKWVGKYGGVPCL</sequence>
<proteinExistence type="predicted"/>
<reference evidence="2" key="1">
    <citation type="journal article" date="2022" name="Mol. Ecol. Resour.">
        <title>The genomes of chicory, endive, great burdock and yacon provide insights into Asteraceae palaeo-polyploidization history and plant inulin production.</title>
        <authorList>
            <person name="Fan W."/>
            <person name="Wang S."/>
            <person name="Wang H."/>
            <person name="Wang A."/>
            <person name="Jiang F."/>
            <person name="Liu H."/>
            <person name="Zhao H."/>
            <person name="Xu D."/>
            <person name="Zhang Y."/>
        </authorList>
    </citation>
    <scope>NUCLEOTIDE SEQUENCE [LARGE SCALE GENOMIC DNA]</scope>
    <source>
        <strain evidence="2">cv. Niubang</strain>
    </source>
</reference>
<evidence type="ECO:0000313" key="2">
    <source>
        <dbReference type="Proteomes" id="UP001055879"/>
    </source>
</evidence>
<organism evidence="1 2">
    <name type="scientific">Arctium lappa</name>
    <name type="common">Greater burdock</name>
    <name type="synonym">Lappa major</name>
    <dbReference type="NCBI Taxonomy" id="4217"/>
    <lineage>
        <taxon>Eukaryota</taxon>
        <taxon>Viridiplantae</taxon>
        <taxon>Streptophyta</taxon>
        <taxon>Embryophyta</taxon>
        <taxon>Tracheophyta</taxon>
        <taxon>Spermatophyta</taxon>
        <taxon>Magnoliopsida</taxon>
        <taxon>eudicotyledons</taxon>
        <taxon>Gunneridae</taxon>
        <taxon>Pentapetalae</taxon>
        <taxon>asterids</taxon>
        <taxon>campanulids</taxon>
        <taxon>Asterales</taxon>
        <taxon>Asteraceae</taxon>
        <taxon>Carduoideae</taxon>
        <taxon>Cardueae</taxon>
        <taxon>Arctiinae</taxon>
        <taxon>Arctium</taxon>
    </lineage>
</organism>
<dbReference type="Proteomes" id="UP001055879">
    <property type="component" value="Linkage Group LG06"/>
</dbReference>
<dbReference type="EMBL" id="CM042052">
    <property type="protein sequence ID" value="KAI3718895.1"/>
    <property type="molecule type" value="Genomic_DNA"/>
</dbReference>
<comment type="caution">
    <text evidence="1">The sequence shown here is derived from an EMBL/GenBank/DDBJ whole genome shotgun (WGS) entry which is preliminary data.</text>
</comment>
<gene>
    <name evidence="1" type="ORF">L6452_19780</name>
</gene>
<keyword evidence="2" id="KW-1185">Reference proteome</keyword>
<accession>A0ACB9B9L2</accession>
<reference evidence="1 2" key="2">
    <citation type="journal article" date="2022" name="Mol. Ecol. Resour.">
        <title>The genomes of chicory, endive, great burdock and yacon provide insights into Asteraceae paleo-polyploidization history and plant inulin production.</title>
        <authorList>
            <person name="Fan W."/>
            <person name="Wang S."/>
            <person name="Wang H."/>
            <person name="Wang A."/>
            <person name="Jiang F."/>
            <person name="Liu H."/>
            <person name="Zhao H."/>
            <person name="Xu D."/>
            <person name="Zhang Y."/>
        </authorList>
    </citation>
    <scope>NUCLEOTIDE SEQUENCE [LARGE SCALE GENOMIC DNA]</scope>
    <source>
        <strain evidence="2">cv. Niubang</strain>
    </source>
</reference>